<evidence type="ECO:0000256" key="5">
    <source>
        <dbReference type="ARBA" id="ARBA00023163"/>
    </source>
</evidence>
<dbReference type="NCBIfam" id="TIGR02937">
    <property type="entry name" value="sigma70-ECF"/>
    <property type="match status" value="1"/>
</dbReference>
<dbReference type="Pfam" id="PF08281">
    <property type="entry name" value="Sigma70_r4_2"/>
    <property type="match status" value="1"/>
</dbReference>
<dbReference type="Gene3D" id="1.10.10.10">
    <property type="entry name" value="Winged helix-like DNA-binding domain superfamily/Winged helix DNA-binding domain"/>
    <property type="match status" value="1"/>
</dbReference>
<dbReference type="InterPro" id="IPR014284">
    <property type="entry name" value="RNA_pol_sigma-70_dom"/>
</dbReference>
<reference evidence="9" key="1">
    <citation type="submission" date="2023-04" db="EMBL/GenBank/DDBJ databases">
        <title>Comparative genomic analysis of Cohnella hashimotonis sp. nov., isolated from the International Space Station.</title>
        <authorList>
            <person name="Venkateswaran K."/>
            <person name="Simpson A."/>
        </authorList>
    </citation>
    <scope>NUCLEOTIDE SEQUENCE</scope>
    <source>
        <strain evidence="9">F6_2S_P_1</strain>
    </source>
</reference>
<evidence type="ECO:0000313" key="9">
    <source>
        <dbReference type="EMBL" id="MDI4647891.1"/>
    </source>
</evidence>
<evidence type="ECO:0000256" key="4">
    <source>
        <dbReference type="ARBA" id="ARBA00023125"/>
    </source>
</evidence>
<dbReference type="InterPro" id="IPR013249">
    <property type="entry name" value="RNA_pol_sigma70_r4_t2"/>
</dbReference>
<dbReference type="EMBL" id="JAGRPV010000001">
    <property type="protein sequence ID" value="MDI4647891.1"/>
    <property type="molecule type" value="Genomic_DNA"/>
</dbReference>
<dbReference type="InterPro" id="IPR013324">
    <property type="entry name" value="RNA_pol_sigma_r3/r4-like"/>
</dbReference>
<gene>
    <name evidence="9" type="ORF">KB449_23270</name>
</gene>
<evidence type="ECO:0000256" key="1">
    <source>
        <dbReference type="ARBA" id="ARBA00010641"/>
    </source>
</evidence>
<dbReference type="InterPro" id="IPR036388">
    <property type="entry name" value="WH-like_DNA-bd_sf"/>
</dbReference>
<dbReference type="InterPro" id="IPR039425">
    <property type="entry name" value="RNA_pol_sigma-70-like"/>
</dbReference>
<proteinExistence type="inferred from homology"/>
<dbReference type="PANTHER" id="PTHR43133:SF46">
    <property type="entry name" value="RNA POLYMERASE SIGMA-70 FACTOR ECF SUBFAMILY"/>
    <property type="match status" value="1"/>
</dbReference>
<dbReference type="SUPFAM" id="SSF88946">
    <property type="entry name" value="Sigma2 domain of RNA polymerase sigma factors"/>
    <property type="match status" value="1"/>
</dbReference>
<dbReference type="PANTHER" id="PTHR43133">
    <property type="entry name" value="RNA POLYMERASE ECF-TYPE SIGMA FACTO"/>
    <property type="match status" value="1"/>
</dbReference>
<organism evidence="9 10">
    <name type="scientific">Cohnella hashimotonis</name>
    <dbReference type="NCBI Taxonomy" id="2826895"/>
    <lineage>
        <taxon>Bacteria</taxon>
        <taxon>Bacillati</taxon>
        <taxon>Bacillota</taxon>
        <taxon>Bacilli</taxon>
        <taxon>Bacillales</taxon>
        <taxon>Paenibacillaceae</taxon>
        <taxon>Cohnella</taxon>
    </lineage>
</organism>
<keyword evidence="2 6" id="KW-0805">Transcription regulation</keyword>
<keyword evidence="4 6" id="KW-0238">DNA-binding</keyword>
<protein>
    <recommendedName>
        <fullName evidence="6">RNA polymerase sigma factor</fullName>
    </recommendedName>
</protein>
<dbReference type="InterPro" id="IPR007627">
    <property type="entry name" value="RNA_pol_sigma70_r2"/>
</dbReference>
<evidence type="ECO:0000259" key="7">
    <source>
        <dbReference type="Pfam" id="PF04542"/>
    </source>
</evidence>
<evidence type="ECO:0000256" key="6">
    <source>
        <dbReference type="RuleBase" id="RU000716"/>
    </source>
</evidence>
<evidence type="ECO:0000256" key="3">
    <source>
        <dbReference type="ARBA" id="ARBA00023082"/>
    </source>
</evidence>
<evidence type="ECO:0000256" key="2">
    <source>
        <dbReference type="ARBA" id="ARBA00023015"/>
    </source>
</evidence>
<comment type="similarity">
    <text evidence="1 6">Belongs to the sigma-70 factor family. ECF subfamily.</text>
</comment>
<dbReference type="Proteomes" id="UP001161691">
    <property type="component" value="Unassembled WGS sequence"/>
</dbReference>
<dbReference type="Pfam" id="PF04542">
    <property type="entry name" value="Sigma70_r2"/>
    <property type="match status" value="1"/>
</dbReference>
<dbReference type="PROSITE" id="PS01063">
    <property type="entry name" value="SIGMA70_ECF"/>
    <property type="match status" value="1"/>
</dbReference>
<dbReference type="SUPFAM" id="SSF88659">
    <property type="entry name" value="Sigma3 and sigma4 domains of RNA polymerase sigma factors"/>
    <property type="match status" value="1"/>
</dbReference>
<keyword evidence="5 6" id="KW-0804">Transcription</keyword>
<dbReference type="InterPro" id="IPR000838">
    <property type="entry name" value="RNA_pol_sigma70_ECF_CS"/>
</dbReference>
<dbReference type="Gene3D" id="1.10.1740.10">
    <property type="match status" value="1"/>
</dbReference>
<accession>A0ABT6TM43</accession>
<dbReference type="RefSeq" id="WP_282910632.1">
    <property type="nucleotide sequence ID" value="NZ_JAGRPV010000001.1"/>
</dbReference>
<name>A0ABT6TM43_9BACL</name>
<comment type="caution">
    <text evidence="9">The sequence shown here is derived from an EMBL/GenBank/DDBJ whole genome shotgun (WGS) entry which is preliminary data.</text>
</comment>
<sequence length="182" mass="21159">MEGSIRTMANLDPITFEALMHEYGQEVWNYAYSIVKNQSMAEDITQDVFLQVFRHVVSFRNESSMKTWLLKITRNISYNYRKSAFIRKVFLVGNVSLKESSRSAEQTYLDHEAANEVWIAVLKLPVKSREILILHAKYQLSIPEIAQLLDISEGAVRSRLFAARKKMNVRLGEDYAYEPFRS</sequence>
<evidence type="ECO:0000259" key="8">
    <source>
        <dbReference type="Pfam" id="PF08281"/>
    </source>
</evidence>
<keyword evidence="3 6" id="KW-0731">Sigma factor</keyword>
<dbReference type="InterPro" id="IPR013325">
    <property type="entry name" value="RNA_pol_sigma_r2"/>
</dbReference>
<feature type="domain" description="RNA polymerase sigma factor 70 region 4 type 2" evidence="8">
    <location>
        <begin position="120"/>
        <end position="167"/>
    </location>
</feature>
<evidence type="ECO:0000313" key="10">
    <source>
        <dbReference type="Proteomes" id="UP001161691"/>
    </source>
</evidence>
<dbReference type="CDD" id="cd06171">
    <property type="entry name" value="Sigma70_r4"/>
    <property type="match status" value="1"/>
</dbReference>
<feature type="domain" description="RNA polymerase sigma-70 region 2" evidence="7">
    <location>
        <begin position="19"/>
        <end position="83"/>
    </location>
</feature>
<keyword evidence="10" id="KW-1185">Reference proteome</keyword>